<keyword evidence="2" id="KW-0444">Lipid biosynthesis</keyword>
<name>A0ABR8P813_9LACO</name>
<dbReference type="Pfam" id="PF20791">
    <property type="entry name" value="Acyl-ACP_TE_C"/>
    <property type="match status" value="1"/>
</dbReference>
<keyword evidence="5" id="KW-0809">Transit peptide</keyword>
<gene>
    <name evidence="10" type="ORF">DTK66_07350</name>
</gene>
<feature type="domain" description="Acyl-ACP thioesterase-like C-terminal" evidence="9">
    <location>
        <begin position="162"/>
        <end position="251"/>
    </location>
</feature>
<dbReference type="InterPro" id="IPR029069">
    <property type="entry name" value="HotDog_dom_sf"/>
</dbReference>
<dbReference type="PANTHER" id="PTHR31727:SF6">
    <property type="entry name" value="OLEOYL-ACYL CARRIER PROTEIN THIOESTERASE 1, CHLOROPLASTIC"/>
    <property type="match status" value="1"/>
</dbReference>
<dbReference type="InterPro" id="IPR002864">
    <property type="entry name" value="Acyl-ACP_thioesterase_NHD"/>
</dbReference>
<evidence type="ECO:0000313" key="10">
    <source>
        <dbReference type="EMBL" id="MBD5806907.1"/>
    </source>
</evidence>
<evidence type="ECO:0000256" key="1">
    <source>
        <dbReference type="ARBA" id="ARBA00006500"/>
    </source>
</evidence>
<keyword evidence="11" id="KW-1185">Reference proteome</keyword>
<dbReference type="Pfam" id="PF01643">
    <property type="entry name" value="Acyl-ACP_TE"/>
    <property type="match status" value="1"/>
</dbReference>
<evidence type="ECO:0000256" key="2">
    <source>
        <dbReference type="ARBA" id="ARBA00022516"/>
    </source>
</evidence>
<feature type="domain" description="Acyl-ACP thioesterase N-terminal hotdog" evidence="8">
    <location>
        <begin position="9"/>
        <end position="137"/>
    </location>
</feature>
<comment type="caution">
    <text evidence="10">The sequence shown here is derived from an EMBL/GenBank/DDBJ whole genome shotgun (WGS) entry which is preliminary data.</text>
</comment>
<evidence type="ECO:0000259" key="9">
    <source>
        <dbReference type="Pfam" id="PF20791"/>
    </source>
</evidence>
<evidence type="ECO:0000256" key="6">
    <source>
        <dbReference type="ARBA" id="ARBA00023098"/>
    </source>
</evidence>
<evidence type="ECO:0000256" key="5">
    <source>
        <dbReference type="ARBA" id="ARBA00022946"/>
    </source>
</evidence>
<sequence>MKLTQDAQTFEMPHLLTYYECDETGHPSMSMLLSMISMVSDEHSMSLGLGIDEVQTTGGTWVVSGYEGQLNNDQPHFGETIILGTRAVAYNRFFAVREFWVMDKEHQVEYARFKSIFVFMNLKTRRMESIPPALIEPFKSPLVKRIPRLKRPHKLVETVAVVEQEYRVRYFDLDANHHVNNARYFDWLLDPLGREFLQGHQLRSFSLQYLQEVRDGETIKSRVNQPSADEATSYHQIAMGDQVAAIAEIKWY</sequence>
<dbReference type="Proteomes" id="UP000704341">
    <property type="component" value="Unassembled WGS sequence"/>
</dbReference>
<dbReference type="InterPro" id="IPR049427">
    <property type="entry name" value="Acyl-ACP_TE_C"/>
</dbReference>
<accession>A0ABR8P813</accession>
<keyword evidence="7" id="KW-0275">Fatty acid biosynthesis</keyword>
<dbReference type="CDD" id="cd00586">
    <property type="entry name" value="4HBT"/>
    <property type="match status" value="1"/>
</dbReference>
<dbReference type="SUPFAM" id="SSF54637">
    <property type="entry name" value="Thioesterase/thiol ester dehydrase-isomerase"/>
    <property type="match status" value="2"/>
</dbReference>
<proteinExistence type="inferred from homology"/>
<evidence type="ECO:0000256" key="7">
    <source>
        <dbReference type="ARBA" id="ARBA00023160"/>
    </source>
</evidence>
<dbReference type="EMBL" id="QORN01000029">
    <property type="protein sequence ID" value="MBD5806907.1"/>
    <property type="molecule type" value="Genomic_DNA"/>
</dbReference>
<dbReference type="RefSeq" id="WP_153930473.1">
    <property type="nucleotide sequence ID" value="NZ_QORN01000029.1"/>
</dbReference>
<evidence type="ECO:0000313" key="11">
    <source>
        <dbReference type="Proteomes" id="UP000704341"/>
    </source>
</evidence>
<dbReference type="PANTHER" id="PTHR31727">
    <property type="entry name" value="OLEOYL-ACYL CARRIER PROTEIN THIOESTERASE 1, CHLOROPLASTIC"/>
    <property type="match status" value="1"/>
</dbReference>
<dbReference type="InterPro" id="IPR045023">
    <property type="entry name" value="FATA/B"/>
</dbReference>
<dbReference type="Gene3D" id="3.10.129.10">
    <property type="entry name" value="Hotdog Thioesterase"/>
    <property type="match status" value="1"/>
</dbReference>
<keyword evidence="6" id="KW-0443">Lipid metabolism</keyword>
<protein>
    <submittedName>
        <fullName evidence="10">Acyl-ACP thioesterase</fullName>
    </submittedName>
</protein>
<keyword evidence="4" id="KW-0276">Fatty acid metabolism</keyword>
<reference evidence="10 11" key="1">
    <citation type="submission" date="2018-07" db="EMBL/GenBank/DDBJ databases">
        <title>Phylogenomic Insights into understanding Host Adaptation of Lactobacillus reuteri by a novel species, Lactobacillus spp. M31.</title>
        <authorList>
            <person name="Sharma S."/>
            <person name="Patil P."/>
            <person name="Korpole S."/>
            <person name="Patil P.B."/>
        </authorList>
    </citation>
    <scope>NUCLEOTIDE SEQUENCE [LARGE SCALE GENOMIC DNA]</scope>
    <source>
        <strain evidence="10 11">M31</strain>
    </source>
</reference>
<evidence type="ECO:0000259" key="8">
    <source>
        <dbReference type="Pfam" id="PF01643"/>
    </source>
</evidence>
<evidence type="ECO:0000256" key="3">
    <source>
        <dbReference type="ARBA" id="ARBA00022801"/>
    </source>
</evidence>
<evidence type="ECO:0000256" key="4">
    <source>
        <dbReference type="ARBA" id="ARBA00022832"/>
    </source>
</evidence>
<organism evidence="10 11">
    <name type="scientific">Limosilactobacillus walteri</name>
    <dbReference type="NCBI Taxonomy" id="2268022"/>
    <lineage>
        <taxon>Bacteria</taxon>
        <taxon>Bacillati</taxon>
        <taxon>Bacillota</taxon>
        <taxon>Bacilli</taxon>
        <taxon>Lactobacillales</taxon>
        <taxon>Lactobacillaceae</taxon>
        <taxon>Limosilactobacillus</taxon>
    </lineage>
</organism>
<keyword evidence="3" id="KW-0378">Hydrolase</keyword>
<comment type="similarity">
    <text evidence="1">Belongs to the acyl-ACP thioesterase family.</text>
</comment>